<dbReference type="RefSeq" id="XP_013272177.1">
    <property type="nucleotide sequence ID" value="XM_013416723.1"/>
</dbReference>
<dbReference type="EMBL" id="KN847478">
    <property type="protein sequence ID" value="KIX05041.1"/>
    <property type="molecule type" value="Genomic_DNA"/>
</dbReference>
<organism evidence="2 3">
    <name type="scientific">Rhinocladiella mackenziei CBS 650.93</name>
    <dbReference type="NCBI Taxonomy" id="1442369"/>
    <lineage>
        <taxon>Eukaryota</taxon>
        <taxon>Fungi</taxon>
        <taxon>Dikarya</taxon>
        <taxon>Ascomycota</taxon>
        <taxon>Pezizomycotina</taxon>
        <taxon>Eurotiomycetes</taxon>
        <taxon>Chaetothyriomycetidae</taxon>
        <taxon>Chaetothyriales</taxon>
        <taxon>Herpotrichiellaceae</taxon>
        <taxon>Rhinocladiella</taxon>
    </lineage>
</organism>
<evidence type="ECO:0000313" key="3">
    <source>
        <dbReference type="Proteomes" id="UP000053617"/>
    </source>
</evidence>
<dbReference type="Proteomes" id="UP000053617">
    <property type="component" value="Unassembled WGS sequence"/>
</dbReference>
<accession>A0A0D2IPH8</accession>
<feature type="compositionally biased region" description="Basic and acidic residues" evidence="1">
    <location>
        <begin position="81"/>
        <end position="98"/>
    </location>
</feature>
<feature type="region of interest" description="Disordered" evidence="1">
    <location>
        <begin position="81"/>
        <end position="127"/>
    </location>
</feature>
<name>A0A0D2IPH8_9EURO</name>
<reference evidence="2 3" key="1">
    <citation type="submission" date="2015-01" db="EMBL/GenBank/DDBJ databases">
        <title>The Genome Sequence of Rhinocladiella mackenzie CBS 650.93.</title>
        <authorList>
            <consortium name="The Broad Institute Genomics Platform"/>
            <person name="Cuomo C."/>
            <person name="de Hoog S."/>
            <person name="Gorbushina A."/>
            <person name="Stielow B."/>
            <person name="Teixiera M."/>
            <person name="Abouelleil A."/>
            <person name="Chapman S.B."/>
            <person name="Priest M."/>
            <person name="Young S.K."/>
            <person name="Wortman J."/>
            <person name="Nusbaum C."/>
            <person name="Birren B."/>
        </authorList>
    </citation>
    <scope>NUCLEOTIDE SEQUENCE [LARGE SCALE GENOMIC DNA]</scope>
    <source>
        <strain evidence="2 3">CBS 650.93</strain>
    </source>
</reference>
<dbReference type="GeneID" id="25293984"/>
<evidence type="ECO:0000256" key="1">
    <source>
        <dbReference type="SAM" id="MobiDB-lite"/>
    </source>
</evidence>
<protein>
    <submittedName>
        <fullName evidence="2">Uncharacterized protein</fullName>
    </submittedName>
</protein>
<dbReference type="VEuPathDB" id="FungiDB:Z518_05913"/>
<sequence length="127" mass="14310">MSTLLRKAKSTIAAVVEARHDASSSWTNLSGKLATRNGLHKAQLHPETLFNPSFSKSTLALRHPQADQPLTEFRRRFAREAKEEEKAKERILRGRPSEDASIQSRDQDNKIAQTHGIDSGLRPSIRR</sequence>
<keyword evidence="3" id="KW-1185">Reference proteome</keyword>
<dbReference type="AlphaFoldDB" id="A0A0D2IPH8"/>
<evidence type="ECO:0000313" key="2">
    <source>
        <dbReference type="EMBL" id="KIX05041.1"/>
    </source>
</evidence>
<dbReference type="HOGENOM" id="CLU_1971725_0_0_1"/>
<gene>
    <name evidence="2" type="ORF">Z518_05913</name>
</gene>
<proteinExistence type="predicted"/>